<protein>
    <submittedName>
        <fullName evidence="1">Uncharacterized protein</fullName>
    </submittedName>
</protein>
<organism evidence="1 2">
    <name type="scientific">Tritrichomonas musculus</name>
    <dbReference type="NCBI Taxonomy" id="1915356"/>
    <lineage>
        <taxon>Eukaryota</taxon>
        <taxon>Metamonada</taxon>
        <taxon>Parabasalia</taxon>
        <taxon>Tritrichomonadida</taxon>
        <taxon>Tritrichomonadidae</taxon>
        <taxon>Tritrichomonas</taxon>
    </lineage>
</organism>
<keyword evidence="2" id="KW-1185">Reference proteome</keyword>
<evidence type="ECO:0000313" key="2">
    <source>
        <dbReference type="Proteomes" id="UP001470230"/>
    </source>
</evidence>
<sequence>MSSDFVFVDIEPDSDQPIVDGISFSRLSKEWNAVKIDFQDPDNQIHDSSINFWDKLLTIYHELEQIDKTSALSFSQNCITDIHNMLLDSQYKRSKGLLFSFFISFMKIKKCTFLDIDKDCAISILNSLFLCYKDIQPIFLNDFLDVFKADEIEDKDGNYPFLLFLIKSYPNDDLIAENSRTIIKQIIIQNKPILNYFLGVLLDSFVDLFCFFSDISPTILDDSHPLKLCKYIDTIFCQIENDIENQSELLNNYSSKLTENLLENLKKSPSLIQFETIRFFFTSIHHTRTISTLIQYIIRSDSVFSQNIESWFTKWTVKTLNLFSTMLDIRSSALQTAFFYLDDLDHNASIFDFPDYPTNFITKPERKLHTMLSVDDLAIYQTINNQLPNPLNHVISVFQLISSVFSMFWDLPLQTNELLITVIEKIAGCGNEYTNAYCFTPGKGIYAQTQILIFEAKEPDKELKNLMANFILTMKGILRGLDI</sequence>
<name>A0ABR2HFT7_9EUKA</name>
<dbReference type="EMBL" id="JAPFFF010000029">
    <property type="protein sequence ID" value="KAK8846306.1"/>
    <property type="molecule type" value="Genomic_DNA"/>
</dbReference>
<gene>
    <name evidence="1" type="ORF">M9Y10_020314</name>
</gene>
<accession>A0ABR2HFT7</accession>
<comment type="caution">
    <text evidence="1">The sequence shown here is derived from an EMBL/GenBank/DDBJ whole genome shotgun (WGS) entry which is preliminary data.</text>
</comment>
<dbReference type="Proteomes" id="UP001470230">
    <property type="component" value="Unassembled WGS sequence"/>
</dbReference>
<proteinExistence type="predicted"/>
<reference evidence="1 2" key="1">
    <citation type="submission" date="2024-04" db="EMBL/GenBank/DDBJ databases">
        <title>Tritrichomonas musculus Genome.</title>
        <authorList>
            <person name="Alves-Ferreira E."/>
            <person name="Grigg M."/>
            <person name="Lorenzi H."/>
            <person name="Galac M."/>
        </authorList>
    </citation>
    <scope>NUCLEOTIDE SEQUENCE [LARGE SCALE GENOMIC DNA]</scope>
    <source>
        <strain evidence="1 2">EAF2021</strain>
    </source>
</reference>
<evidence type="ECO:0000313" key="1">
    <source>
        <dbReference type="EMBL" id="KAK8846306.1"/>
    </source>
</evidence>